<dbReference type="EMBL" id="CAAGRJ010017203">
    <property type="protein sequence ID" value="VFV32596.1"/>
    <property type="molecule type" value="Genomic_DNA"/>
</dbReference>
<dbReference type="Pfam" id="PF02866">
    <property type="entry name" value="Ldh_1_C"/>
    <property type="match status" value="1"/>
</dbReference>
<feature type="non-terminal residue" evidence="6">
    <location>
        <position position="1"/>
    </location>
</feature>
<reference evidence="6 7" key="1">
    <citation type="submission" date="2019-01" db="EMBL/GenBank/DDBJ databases">
        <authorList>
            <person name="Alioto T."/>
            <person name="Alioto T."/>
        </authorList>
    </citation>
    <scope>NUCLEOTIDE SEQUENCE [LARGE SCALE GENOMIC DNA]</scope>
</reference>
<dbReference type="GO" id="GO:0006089">
    <property type="term" value="P:lactate metabolic process"/>
    <property type="evidence" value="ECO:0007669"/>
    <property type="project" value="TreeGrafter"/>
</dbReference>
<dbReference type="GO" id="GO:0004459">
    <property type="term" value="F:L-lactate dehydrogenase (NAD+) activity"/>
    <property type="evidence" value="ECO:0007669"/>
    <property type="project" value="UniProtKB-EC"/>
</dbReference>
<keyword evidence="2" id="KW-0520">NAD</keyword>
<feature type="domain" description="Lactate/malate dehydrogenase C-terminal" evidence="5">
    <location>
        <begin position="10"/>
        <end position="107"/>
    </location>
</feature>
<dbReference type="Gene3D" id="3.90.110.10">
    <property type="entry name" value="Lactate dehydrogenase/glycoside hydrolase, family 4, C-terminal"/>
    <property type="match status" value="1"/>
</dbReference>
<comment type="function">
    <text evidence="3">Interconverts simultaneously and stereospecifically pyruvate and lactate with concomitant interconversion of NADH and NAD(+).</text>
</comment>
<evidence type="ECO:0000256" key="4">
    <source>
        <dbReference type="ARBA" id="ARBA00048275"/>
    </source>
</evidence>
<evidence type="ECO:0000256" key="1">
    <source>
        <dbReference type="ARBA" id="ARBA00022490"/>
    </source>
</evidence>
<protein>
    <submittedName>
        <fullName evidence="6">L-lactate dehydrogenase b chain</fullName>
    </submittedName>
</protein>
<accession>A0A485NLN1</accession>
<sequence>ELNPEMETDNDSDSCKDVHKTVVESAYEVIKLKGYTSWTIGLSVVDLTESVLKSLSMTSPESTMMKGMYDMESKVSMSLPSILNAWGLTSVINQKLNDDEFAQLRDLVGHPERPKRPVTYGF</sequence>
<dbReference type="Proteomes" id="UP000386466">
    <property type="component" value="Unassembled WGS sequence"/>
</dbReference>
<keyword evidence="1" id="KW-0963">Cytoplasm</keyword>
<dbReference type="InterPro" id="IPR022383">
    <property type="entry name" value="Lactate/malate_DH_C"/>
</dbReference>
<organism evidence="6 7">
    <name type="scientific">Lynx pardinus</name>
    <name type="common">Iberian lynx</name>
    <name type="synonym">Felis pardina</name>
    <dbReference type="NCBI Taxonomy" id="191816"/>
    <lineage>
        <taxon>Eukaryota</taxon>
        <taxon>Metazoa</taxon>
        <taxon>Chordata</taxon>
        <taxon>Craniata</taxon>
        <taxon>Vertebrata</taxon>
        <taxon>Euteleostomi</taxon>
        <taxon>Mammalia</taxon>
        <taxon>Eutheria</taxon>
        <taxon>Laurasiatheria</taxon>
        <taxon>Carnivora</taxon>
        <taxon>Feliformia</taxon>
        <taxon>Felidae</taxon>
        <taxon>Felinae</taxon>
        <taxon>Lynx</taxon>
    </lineage>
</organism>
<evidence type="ECO:0000256" key="2">
    <source>
        <dbReference type="ARBA" id="ARBA00023027"/>
    </source>
</evidence>
<dbReference type="InterPro" id="IPR015955">
    <property type="entry name" value="Lactate_DH/Glyco_Ohase_4_C"/>
</dbReference>
<dbReference type="AlphaFoldDB" id="A0A485NLN1"/>
<evidence type="ECO:0000256" key="3">
    <source>
        <dbReference type="ARBA" id="ARBA00033729"/>
    </source>
</evidence>
<evidence type="ECO:0000259" key="5">
    <source>
        <dbReference type="Pfam" id="PF02866"/>
    </source>
</evidence>
<comment type="catalytic activity">
    <reaction evidence="4">
        <text>(S)-lactate + NAD(+) = pyruvate + NADH + H(+)</text>
        <dbReference type="Rhea" id="RHEA:23444"/>
        <dbReference type="ChEBI" id="CHEBI:15361"/>
        <dbReference type="ChEBI" id="CHEBI:15378"/>
        <dbReference type="ChEBI" id="CHEBI:16651"/>
        <dbReference type="ChEBI" id="CHEBI:57540"/>
        <dbReference type="ChEBI" id="CHEBI:57945"/>
        <dbReference type="EC" id="1.1.1.27"/>
    </reaction>
    <physiologicalReaction direction="left-to-right" evidence="4">
        <dbReference type="Rhea" id="RHEA:23445"/>
    </physiologicalReaction>
    <physiologicalReaction direction="right-to-left" evidence="4">
        <dbReference type="Rhea" id="RHEA:23446"/>
    </physiologicalReaction>
</comment>
<keyword evidence="7" id="KW-1185">Reference proteome</keyword>
<gene>
    <name evidence="6" type="ORF">LYPA_23C004514</name>
</gene>
<evidence type="ECO:0000313" key="7">
    <source>
        <dbReference type="Proteomes" id="UP000386466"/>
    </source>
</evidence>
<name>A0A485NLN1_LYNPA</name>
<dbReference type="SUPFAM" id="SSF56327">
    <property type="entry name" value="LDH C-terminal domain-like"/>
    <property type="match status" value="1"/>
</dbReference>
<dbReference type="PANTHER" id="PTHR43128:SF2">
    <property type="entry name" value="L-LACTATE DEHYDROGENASE B CHAIN"/>
    <property type="match status" value="1"/>
</dbReference>
<dbReference type="PANTHER" id="PTHR43128">
    <property type="entry name" value="L-2-HYDROXYCARBOXYLATE DEHYDROGENASE (NAD(P)(+))"/>
    <property type="match status" value="1"/>
</dbReference>
<evidence type="ECO:0000313" key="6">
    <source>
        <dbReference type="EMBL" id="VFV32596.1"/>
    </source>
</evidence>
<proteinExistence type="predicted"/>